<organism evidence="4 5">
    <name type="scientific">Burkholderia stagnalis</name>
    <dbReference type="NCBI Taxonomy" id="1503054"/>
    <lineage>
        <taxon>Bacteria</taxon>
        <taxon>Pseudomonadati</taxon>
        <taxon>Pseudomonadota</taxon>
        <taxon>Betaproteobacteria</taxon>
        <taxon>Burkholderiales</taxon>
        <taxon>Burkholderiaceae</taxon>
        <taxon>Burkholderia</taxon>
        <taxon>Burkholderia cepacia complex</taxon>
    </lineage>
</organism>
<reference evidence="4 5" key="1">
    <citation type="submission" date="2019-09" db="EMBL/GenBank/DDBJ databases">
        <title>Draft genome sequences of 48 bacterial type strains from the CCUG.</title>
        <authorList>
            <person name="Tunovic T."/>
            <person name="Pineiro-Iglesias B."/>
            <person name="Unosson C."/>
            <person name="Inganas E."/>
            <person name="Ohlen M."/>
            <person name="Cardew S."/>
            <person name="Jensie-Markopoulos S."/>
            <person name="Salva-Serra F."/>
            <person name="Jaen-Luchoro D."/>
            <person name="Karlsson R."/>
            <person name="Svensson-Stadler L."/>
            <person name="Chun J."/>
            <person name="Moore E."/>
        </authorList>
    </citation>
    <scope>NUCLEOTIDE SEQUENCE [LARGE SCALE GENOMIC DNA]</scope>
    <source>
        <strain evidence="4 5">CCUG 65686</strain>
    </source>
</reference>
<keyword evidence="2" id="KW-0472">Membrane</keyword>
<dbReference type="AlphaFoldDB" id="A0A6L3N4A8"/>
<comment type="caution">
    <text evidence="4">The sequence shown here is derived from an EMBL/GenBank/DDBJ whole genome shotgun (WGS) entry which is preliminary data.</text>
</comment>
<keyword evidence="2" id="KW-1133">Transmembrane helix</keyword>
<evidence type="ECO:0000256" key="1">
    <source>
        <dbReference type="ARBA" id="ARBA00023098"/>
    </source>
</evidence>
<dbReference type="SUPFAM" id="SSF52151">
    <property type="entry name" value="FabD/lysophospholipase-like"/>
    <property type="match status" value="2"/>
</dbReference>
<feature type="transmembrane region" description="Helical" evidence="2">
    <location>
        <begin position="311"/>
        <end position="336"/>
    </location>
</feature>
<feature type="transmembrane region" description="Helical" evidence="2">
    <location>
        <begin position="187"/>
        <end position="209"/>
    </location>
</feature>
<feature type="transmembrane region" description="Helical" evidence="2">
    <location>
        <begin position="271"/>
        <end position="291"/>
    </location>
</feature>
<feature type="transmembrane region" description="Helical" evidence="2">
    <location>
        <begin position="229"/>
        <end position="250"/>
    </location>
</feature>
<accession>A0A6L3N4A8</accession>
<keyword evidence="2" id="KW-0812">Transmembrane</keyword>
<feature type="domain" description="PNPLA" evidence="3">
    <location>
        <begin position="66"/>
        <end position="166"/>
    </location>
</feature>
<dbReference type="Pfam" id="PF01734">
    <property type="entry name" value="Patatin"/>
    <property type="match status" value="1"/>
</dbReference>
<feature type="transmembrane region" description="Helical" evidence="2">
    <location>
        <begin position="424"/>
        <end position="448"/>
    </location>
</feature>
<gene>
    <name evidence="4" type="ORF">F7R25_05715</name>
</gene>
<dbReference type="GO" id="GO:0046475">
    <property type="term" value="P:glycerophospholipid catabolic process"/>
    <property type="evidence" value="ECO:0007669"/>
    <property type="project" value="TreeGrafter"/>
</dbReference>
<evidence type="ECO:0000259" key="3">
    <source>
        <dbReference type="Pfam" id="PF01734"/>
    </source>
</evidence>
<sequence length="936" mass="101733">MLYRPFVARTTRCNAIFHAARPQGCANGPAWALPIRYSDRELEQAERHRKAVGLDPAHVITAIPGLAISGGGIRSAIFALGVMQAMAERDVLKHFSYLSTVSGGSYIGAFYGSLFVPDGLRIGNQQIRPQRFQTAAEKAAKKLRTGEPASGKDAITPIAYLRDNCNYLTPNGLHDILQAIVFSTRNWFAIQYVVGVSLLTILLWLNLSIASLMSLAPAAYRAIQCDTRWIVASVPLASVVCIVILIMSPLSRAYWLTQNLAQKTSRLGKSLPFASLLLVMALAMIAIRSGLGDSPLTNSNVLSAFWKPPYLIAGGSLVLVTGMLGVVYLVGAWLYVSRKRGSGKSWFPGSMTSKSSPSDSRPFVDRLRNALSNAYTTPIRLTCGVTFLTGAFQMAIWLAALAAIDALGSFLFSKILALETQHGAQAAALTSGGSLAVLAGLGGSIWAITKFVMSEGKGIAEGLMKLPRLVLATIGAGLAALLTLTFWSVVAHAVTAKLGIFACSMSGLLHCDATTGYFIGDLPKLLVVCLILLSLALIDGLCVQFLNLSTYQRLYSMRLTRAFLGATNNVRLDHASHRDVTSLVRGDSITLGEYYHRYMCAPVHLINATINKTIDWDSSLVQRGARGLSFCVGPAGMTVGAKLGVLQCKWEYANDISTPATHIRGNASTRDIWLESLTLGDWVAISGAAVSTGLGKITHPGYSLLLGVTNIRLGYWWDTYSTPFSLGAESYERVRVPIPAQEVPRRLFTEKFFGTQFCLKSELLGEFDGPRARRWYLTDGGHFENTGAYELLRRQLKFIVVLDNGSDPTCQFTDVGALIHQARVDFGIEISETATHISSPNGISIDARFVAMSFDAFKRQSSCMAVLLAVKYPKSGTGQLLVIKPRITPLTPYDARCYAFIHTSFPNESTADQFFNEVQWESYRALGEAQARALFT</sequence>
<dbReference type="PANTHER" id="PTHR10728:SF40">
    <property type="entry name" value="PATATIN FAMILY PROTEIN"/>
    <property type="match status" value="1"/>
</dbReference>
<evidence type="ECO:0000313" key="4">
    <source>
        <dbReference type="EMBL" id="KAB0640228.1"/>
    </source>
</evidence>
<proteinExistence type="predicted"/>
<dbReference type="Proteomes" id="UP000473470">
    <property type="component" value="Unassembled WGS sequence"/>
</dbReference>
<dbReference type="PANTHER" id="PTHR10728">
    <property type="entry name" value="CYTOSOLIC PHOSPHOLIPASE A2"/>
    <property type="match status" value="1"/>
</dbReference>
<dbReference type="GO" id="GO:0004623">
    <property type="term" value="F:phospholipase A2 activity"/>
    <property type="evidence" value="ECO:0007669"/>
    <property type="project" value="TreeGrafter"/>
</dbReference>
<feature type="transmembrane region" description="Helical" evidence="2">
    <location>
        <begin position="381"/>
        <end position="404"/>
    </location>
</feature>
<evidence type="ECO:0000256" key="2">
    <source>
        <dbReference type="SAM" id="Phobius"/>
    </source>
</evidence>
<dbReference type="InterPro" id="IPR002641">
    <property type="entry name" value="PNPLA_dom"/>
</dbReference>
<feature type="transmembrane region" description="Helical" evidence="2">
    <location>
        <begin position="525"/>
        <end position="548"/>
    </location>
</feature>
<dbReference type="Gene3D" id="3.40.1090.10">
    <property type="entry name" value="Cytosolic phospholipase A2 catalytic domain"/>
    <property type="match status" value="1"/>
</dbReference>
<dbReference type="InterPro" id="IPR016035">
    <property type="entry name" value="Acyl_Trfase/lysoPLipase"/>
</dbReference>
<protein>
    <recommendedName>
        <fullName evidence="3">PNPLA domain-containing protein</fullName>
    </recommendedName>
</protein>
<evidence type="ECO:0000313" key="5">
    <source>
        <dbReference type="Proteomes" id="UP000473470"/>
    </source>
</evidence>
<feature type="transmembrane region" description="Helical" evidence="2">
    <location>
        <begin position="469"/>
        <end position="490"/>
    </location>
</feature>
<dbReference type="RefSeq" id="WP_081069883.1">
    <property type="nucleotide sequence ID" value="NZ_CADESW010000001.1"/>
</dbReference>
<dbReference type="GO" id="GO:0005829">
    <property type="term" value="C:cytosol"/>
    <property type="evidence" value="ECO:0007669"/>
    <property type="project" value="TreeGrafter"/>
</dbReference>
<keyword evidence="1" id="KW-0443">Lipid metabolism</keyword>
<name>A0A6L3N4A8_9BURK</name>
<dbReference type="EMBL" id="VZOK01000006">
    <property type="protein sequence ID" value="KAB0640228.1"/>
    <property type="molecule type" value="Genomic_DNA"/>
</dbReference>